<evidence type="ECO:0000313" key="3">
    <source>
        <dbReference type="EMBL" id="AGF77893.1"/>
    </source>
</evidence>
<keyword evidence="2" id="KW-0732">Signal</keyword>
<accession>M1P345</accession>
<dbReference type="HOGENOM" id="CLU_758050_0_0_7"/>
<gene>
    <name evidence="3" type="ordered locus">UWK_01332</name>
</gene>
<dbReference type="RefSeq" id="WP_015403585.1">
    <property type="nucleotide sequence ID" value="NC_020304.1"/>
</dbReference>
<evidence type="ECO:0000256" key="1">
    <source>
        <dbReference type="SAM" id="MobiDB-lite"/>
    </source>
</evidence>
<dbReference type="STRING" id="1167006.UWK_01332"/>
<dbReference type="AlphaFoldDB" id="M1P345"/>
<feature type="region of interest" description="Disordered" evidence="1">
    <location>
        <begin position="51"/>
        <end position="79"/>
    </location>
</feature>
<feature type="compositionally biased region" description="Basic and acidic residues" evidence="1">
    <location>
        <begin position="51"/>
        <end position="60"/>
    </location>
</feature>
<evidence type="ECO:0000256" key="2">
    <source>
        <dbReference type="SAM" id="SignalP"/>
    </source>
</evidence>
<dbReference type="KEGG" id="dsf:UWK_01332"/>
<dbReference type="Proteomes" id="UP000011721">
    <property type="component" value="Chromosome"/>
</dbReference>
<name>M1P345_DESSD</name>
<reference evidence="4" key="1">
    <citation type="journal article" date="2013" name="Stand. Genomic Sci.">
        <title>Complete genome sequence of Desulfocapsa sulfexigens, a marine deltaproteobacterium specialized in disproportionating inorganic sulfur compounds.</title>
        <authorList>
            <person name="Finster K.W."/>
            <person name="Kjeldsen K.U."/>
            <person name="Kube M."/>
            <person name="Reinhardt R."/>
            <person name="Mussmann M."/>
            <person name="Amann R."/>
            <person name="Schreiber L."/>
        </authorList>
    </citation>
    <scope>NUCLEOTIDE SEQUENCE [LARGE SCALE GENOMIC DNA]</scope>
    <source>
        <strain evidence="4">DSM 10523 / SB164P1</strain>
    </source>
</reference>
<evidence type="ECO:0000313" key="4">
    <source>
        <dbReference type="Proteomes" id="UP000011721"/>
    </source>
</evidence>
<organism evidence="3 4">
    <name type="scientific">Desulfocapsa sulfexigens (strain DSM 10523 / SB164P1)</name>
    <dbReference type="NCBI Taxonomy" id="1167006"/>
    <lineage>
        <taxon>Bacteria</taxon>
        <taxon>Pseudomonadati</taxon>
        <taxon>Thermodesulfobacteriota</taxon>
        <taxon>Desulfobulbia</taxon>
        <taxon>Desulfobulbales</taxon>
        <taxon>Desulfocapsaceae</taxon>
        <taxon>Desulfocapsa</taxon>
    </lineage>
</organism>
<keyword evidence="4" id="KW-1185">Reference proteome</keyword>
<dbReference type="EMBL" id="CP003985">
    <property type="protein sequence ID" value="AGF77893.1"/>
    <property type="molecule type" value="Genomic_DNA"/>
</dbReference>
<feature type="chain" id="PRO_5004016055" evidence="2">
    <location>
        <begin position="27"/>
        <end position="365"/>
    </location>
</feature>
<feature type="signal peptide" evidence="2">
    <location>
        <begin position="1"/>
        <end position="26"/>
    </location>
</feature>
<sequence>MRKDTRNCCIFMWVVFLALCCSPAWGFDFGKIVDGVSNVVDSAQKEVKKVVNSESEKTSGEKSSQSQSQQSSAPDAVVQKSGTVGKADQPLGESLSVFSTSPIDVNAPGNSVSSFNAGDHIYGLLRSKKSWKQQVGGSNYLIVWFYLDGEQKSYKSVGLQRAELLNQDYFVLDIAPDPARMTNYSDPDVIFPEVKGDKFGPELFSRYLGELSPGKHTVRIEVKAYNKVYASGSFTVEGNDFSSYTALYNSIKNKAGQMVTMPKEGLSNPTLAAELEGILQQHGWPQIQRLVIVDKDWWIDRVDGGDTAVKSRHIAAAAAARGTDGKLFFQVLTFEQPMLLSGDWGKLDLSHSGEKKPLPEENLNK</sequence>
<protein>
    <submittedName>
        <fullName evidence="3">Uncharacterized protein</fullName>
    </submittedName>
</protein>
<feature type="compositionally biased region" description="Low complexity" evidence="1">
    <location>
        <begin position="61"/>
        <end position="72"/>
    </location>
</feature>
<proteinExistence type="predicted"/>
<dbReference type="OrthoDB" id="5494341at2"/>